<keyword evidence="5 9" id="KW-0297">G-protein coupled receptor</keyword>
<evidence type="ECO:0000256" key="1">
    <source>
        <dbReference type="ARBA" id="ARBA00004651"/>
    </source>
</evidence>
<proteinExistence type="inferred from homology"/>
<dbReference type="EMBL" id="JAVFWL010000006">
    <property type="protein sequence ID" value="KAK6763401.1"/>
    <property type="molecule type" value="Genomic_DNA"/>
</dbReference>
<feature type="transmembrane region" description="Helical" evidence="10">
    <location>
        <begin position="260"/>
        <end position="281"/>
    </location>
</feature>
<evidence type="ECO:0000256" key="2">
    <source>
        <dbReference type="ARBA" id="ARBA00022475"/>
    </source>
</evidence>
<reference evidence="12 13" key="1">
    <citation type="submission" date="2023-08" db="EMBL/GenBank/DDBJ databases">
        <title>A Necator americanus chromosomal reference genome.</title>
        <authorList>
            <person name="Ilik V."/>
            <person name="Petrzelkova K.J."/>
            <person name="Pardy F."/>
            <person name="Fuh T."/>
            <person name="Niatou-Singa F.S."/>
            <person name="Gouil Q."/>
            <person name="Baker L."/>
            <person name="Ritchie M.E."/>
            <person name="Jex A.R."/>
            <person name="Gazzola D."/>
            <person name="Li H."/>
            <person name="Toshio Fujiwara R."/>
            <person name="Zhan B."/>
            <person name="Aroian R.V."/>
            <person name="Pafco B."/>
            <person name="Schwarz E.M."/>
        </authorList>
    </citation>
    <scope>NUCLEOTIDE SEQUENCE [LARGE SCALE GENOMIC DNA]</scope>
    <source>
        <strain evidence="12 13">Aroian</strain>
        <tissue evidence="12">Whole animal</tissue>
    </source>
</reference>
<protein>
    <recommendedName>
        <fullName evidence="11">G-protein coupled receptors family 1 profile domain-containing protein</fullName>
    </recommendedName>
</protein>
<gene>
    <name evidence="12" type="primary">Necator_chrX.g24086</name>
    <name evidence="12" type="ORF">RB195_023921</name>
</gene>
<evidence type="ECO:0000256" key="7">
    <source>
        <dbReference type="ARBA" id="ARBA00023170"/>
    </source>
</evidence>
<comment type="caution">
    <text evidence="12">The sequence shown here is derived from an EMBL/GenBank/DDBJ whole genome shotgun (WGS) entry which is preliminary data.</text>
</comment>
<keyword evidence="6 10" id="KW-0472">Membrane</keyword>
<evidence type="ECO:0000313" key="13">
    <source>
        <dbReference type="Proteomes" id="UP001303046"/>
    </source>
</evidence>
<dbReference type="SUPFAM" id="SSF81321">
    <property type="entry name" value="Family A G protein-coupled receptor-like"/>
    <property type="match status" value="2"/>
</dbReference>
<dbReference type="Proteomes" id="UP001303046">
    <property type="component" value="Unassembled WGS sequence"/>
</dbReference>
<name>A0ABR1EL57_NECAM</name>
<dbReference type="PROSITE" id="PS00237">
    <property type="entry name" value="G_PROTEIN_RECEP_F1_1"/>
    <property type="match status" value="1"/>
</dbReference>
<evidence type="ECO:0000256" key="9">
    <source>
        <dbReference type="RuleBase" id="RU000688"/>
    </source>
</evidence>
<keyword evidence="7 9" id="KW-0675">Receptor</keyword>
<evidence type="ECO:0000256" key="4">
    <source>
        <dbReference type="ARBA" id="ARBA00022989"/>
    </source>
</evidence>
<evidence type="ECO:0000256" key="8">
    <source>
        <dbReference type="ARBA" id="ARBA00023224"/>
    </source>
</evidence>
<sequence>MKINNKTGAFMVFQALKGSALFLLVSWTIFANTLVFIVLHKNRRLQTVPNLLVGNLAFSDLCLGLIVLPLSSVYAIAGEWIFPDTLCEVFVSADILCSTASIWNLSIVGLDRYWAITSPVTYMSKRLFTSDKGGEFVVIPRHLDEALTLRHLQDSSLYRSSTVEELLAQHRRLNRISKPISTIHRGHLIAVRADGVPEMFVRPFDEKNQRTILQFEYLRESDHVAPLALSPADATTLHYTSRPFRCTYNEIKTYRNKQTAYIMILSVWISSSLISLAPLLGWKQTAITSNLIYDKNNTVRHCTFLDLPSYTVYSATGSFFIPTLLMFFVYFKIYQAFGKHRARQLYRQKVIRKHIESTILHEISHVLPAHNVFDKDEEEDSESSDQIENDICIENVHTAKEWGDKPSVAPDFEAPSDTPHRDRLVDGVPGKFVRLIGDIEKQLLQFGLHFAVDDIMRRRVEQCSAHIVLAPYAHVPWLISSTSTV</sequence>
<keyword evidence="8 9" id="KW-0807">Transducer</keyword>
<feature type="transmembrane region" description="Helical" evidence="10">
    <location>
        <begin position="20"/>
        <end position="39"/>
    </location>
</feature>
<dbReference type="PANTHER" id="PTHR24248:SF151">
    <property type="entry name" value="TYRAMINE RECEPTOR TYRA-2"/>
    <property type="match status" value="1"/>
</dbReference>
<dbReference type="InterPro" id="IPR017452">
    <property type="entry name" value="GPCR_Rhodpsn_7TM"/>
</dbReference>
<dbReference type="Pfam" id="PF00001">
    <property type="entry name" value="7tm_1"/>
    <property type="match status" value="2"/>
</dbReference>
<keyword evidence="13" id="KW-1185">Reference proteome</keyword>
<feature type="domain" description="G-protein coupled receptors family 1 profile" evidence="11">
    <location>
        <begin position="31"/>
        <end position="352"/>
    </location>
</feature>
<dbReference type="PRINTS" id="PR00237">
    <property type="entry name" value="GPCRRHODOPSN"/>
</dbReference>
<evidence type="ECO:0000256" key="5">
    <source>
        <dbReference type="ARBA" id="ARBA00023040"/>
    </source>
</evidence>
<comment type="subcellular location">
    <subcellularLocation>
        <location evidence="1">Cell membrane</location>
        <topology evidence="1">Multi-pass membrane protein</topology>
    </subcellularLocation>
</comment>
<comment type="similarity">
    <text evidence="9">Belongs to the G-protein coupled receptor 1 family.</text>
</comment>
<accession>A0ABR1EL57</accession>
<dbReference type="PANTHER" id="PTHR24248">
    <property type="entry name" value="ADRENERGIC RECEPTOR-RELATED G-PROTEIN COUPLED RECEPTOR"/>
    <property type="match status" value="1"/>
</dbReference>
<evidence type="ECO:0000256" key="6">
    <source>
        <dbReference type="ARBA" id="ARBA00023136"/>
    </source>
</evidence>
<feature type="transmembrane region" description="Helical" evidence="10">
    <location>
        <begin position="51"/>
        <end position="77"/>
    </location>
</feature>
<keyword evidence="2" id="KW-1003">Cell membrane</keyword>
<keyword evidence="4 10" id="KW-1133">Transmembrane helix</keyword>
<dbReference type="PROSITE" id="PS50262">
    <property type="entry name" value="G_PROTEIN_RECEP_F1_2"/>
    <property type="match status" value="1"/>
</dbReference>
<feature type="transmembrane region" description="Helical" evidence="10">
    <location>
        <begin position="89"/>
        <end position="110"/>
    </location>
</feature>
<evidence type="ECO:0000259" key="11">
    <source>
        <dbReference type="PROSITE" id="PS50262"/>
    </source>
</evidence>
<keyword evidence="3 9" id="KW-0812">Transmembrane</keyword>
<evidence type="ECO:0000256" key="3">
    <source>
        <dbReference type="ARBA" id="ARBA00022692"/>
    </source>
</evidence>
<evidence type="ECO:0000313" key="12">
    <source>
        <dbReference type="EMBL" id="KAK6763401.1"/>
    </source>
</evidence>
<dbReference type="InterPro" id="IPR000276">
    <property type="entry name" value="GPCR_Rhodpsn"/>
</dbReference>
<organism evidence="12 13">
    <name type="scientific">Necator americanus</name>
    <name type="common">Human hookworm</name>
    <dbReference type="NCBI Taxonomy" id="51031"/>
    <lineage>
        <taxon>Eukaryota</taxon>
        <taxon>Metazoa</taxon>
        <taxon>Ecdysozoa</taxon>
        <taxon>Nematoda</taxon>
        <taxon>Chromadorea</taxon>
        <taxon>Rhabditida</taxon>
        <taxon>Rhabditina</taxon>
        <taxon>Rhabditomorpha</taxon>
        <taxon>Strongyloidea</taxon>
        <taxon>Ancylostomatidae</taxon>
        <taxon>Bunostominae</taxon>
        <taxon>Necator</taxon>
    </lineage>
</organism>
<feature type="transmembrane region" description="Helical" evidence="10">
    <location>
        <begin position="310"/>
        <end position="331"/>
    </location>
</feature>
<dbReference type="Gene3D" id="1.20.1070.10">
    <property type="entry name" value="Rhodopsin 7-helix transmembrane proteins"/>
    <property type="match status" value="2"/>
</dbReference>
<evidence type="ECO:0000256" key="10">
    <source>
        <dbReference type="SAM" id="Phobius"/>
    </source>
</evidence>